<dbReference type="EMBL" id="JMFG01000008">
    <property type="protein sequence ID" value="KDA54396.1"/>
    <property type="molecule type" value="Genomic_DNA"/>
</dbReference>
<keyword evidence="4 6" id="KW-1133">Transmembrane helix</keyword>
<comment type="subcellular location">
    <subcellularLocation>
        <location evidence="1">Cell membrane</location>
        <topology evidence="1">Multi-pass membrane protein</topology>
    </subcellularLocation>
</comment>
<dbReference type="RefSeq" id="WP_038047664.1">
    <property type="nucleotide sequence ID" value="NZ_JMFG01000008.1"/>
</dbReference>
<dbReference type="InterPro" id="IPR051542">
    <property type="entry name" value="Hydrogenase_cytochrome"/>
</dbReference>
<dbReference type="AlphaFoldDB" id="A0A062Y211"/>
<feature type="domain" description="Cytochrome b561 bacterial/Ni-hydrogenase" evidence="7">
    <location>
        <begin position="19"/>
        <end position="97"/>
    </location>
</feature>
<gene>
    <name evidence="8" type="ORF">EG19_11820</name>
</gene>
<dbReference type="Gene3D" id="1.20.950.20">
    <property type="entry name" value="Transmembrane di-heme cytochromes, Chain C"/>
    <property type="match status" value="1"/>
</dbReference>
<evidence type="ECO:0000256" key="1">
    <source>
        <dbReference type="ARBA" id="ARBA00004651"/>
    </source>
</evidence>
<feature type="transmembrane region" description="Helical" evidence="6">
    <location>
        <begin position="164"/>
        <end position="190"/>
    </location>
</feature>
<evidence type="ECO:0000256" key="2">
    <source>
        <dbReference type="ARBA" id="ARBA00022475"/>
    </source>
</evidence>
<keyword evidence="5 6" id="KW-0472">Membrane</keyword>
<name>A0A062Y211_9BACT</name>
<evidence type="ECO:0000256" key="6">
    <source>
        <dbReference type="SAM" id="Phobius"/>
    </source>
</evidence>
<keyword evidence="3 6" id="KW-0812">Transmembrane</keyword>
<dbReference type="OrthoDB" id="9814800at2"/>
<evidence type="ECO:0000313" key="9">
    <source>
        <dbReference type="Proteomes" id="UP000027284"/>
    </source>
</evidence>
<evidence type="ECO:0000256" key="4">
    <source>
        <dbReference type="ARBA" id="ARBA00022989"/>
    </source>
</evidence>
<keyword evidence="2" id="KW-1003">Cell membrane</keyword>
<dbReference type="InterPro" id="IPR016174">
    <property type="entry name" value="Di-haem_cyt_TM"/>
</dbReference>
<evidence type="ECO:0000256" key="3">
    <source>
        <dbReference type="ARBA" id="ARBA00022692"/>
    </source>
</evidence>
<dbReference type="GO" id="GO:0020037">
    <property type="term" value="F:heme binding"/>
    <property type="evidence" value="ECO:0007669"/>
    <property type="project" value="TreeGrafter"/>
</dbReference>
<dbReference type="PANTHER" id="PTHR30485">
    <property type="entry name" value="NI/FE-HYDROGENASE 1 B-TYPE CYTOCHROME SUBUNIT"/>
    <property type="match status" value="1"/>
</dbReference>
<evidence type="ECO:0000259" key="7">
    <source>
        <dbReference type="Pfam" id="PF01292"/>
    </source>
</evidence>
<protein>
    <recommendedName>
        <fullName evidence="7">Cytochrome b561 bacterial/Ni-hydrogenase domain-containing protein</fullName>
    </recommendedName>
</protein>
<evidence type="ECO:0000313" key="8">
    <source>
        <dbReference type="EMBL" id="KDA54396.1"/>
    </source>
</evidence>
<dbReference type="PANTHER" id="PTHR30485:SF0">
    <property type="entry name" value="NI_FE-HYDROGENASE 1 B-TYPE CYTOCHROME SUBUNIT-RELATED"/>
    <property type="match status" value="1"/>
</dbReference>
<feature type="domain" description="Cytochrome b561 bacterial/Ni-hydrogenase" evidence="7">
    <location>
        <begin position="110"/>
        <end position="192"/>
    </location>
</feature>
<evidence type="ECO:0000256" key="5">
    <source>
        <dbReference type="ARBA" id="ARBA00023136"/>
    </source>
</evidence>
<dbReference type="GO" id="GO:0022904">
    <property type="term" value="P:respiratory electron transport chain"/>
    <property type="evidence" value="ECO:0007669"/>
    <property type="project" value="InterPro"/>
</dbReference>
<dbReference type="STRING" id="1312852.EG19_11820"/>
<feature type="transmembrane region" description="Helical" evidence="6">
    <location>
        <begin position="62"/>
        <end position="84"/>
    </location>
</feature>
<organism evidence="8 9">
    <name type="scientific">Thermoanaerobaculum aquaticum</name>
    <dbReference type="NCBI Taxonomy" id="1312852"/>
    <lineage>
        <taxon>Bacteria</taxon>
        <taxon>Pseudomonadati</taxon>
        <taxon>Acidobacteriota</taxon>
        <taxon>Thermoanaerobaculia</taxon>
        <taxon>Thermoanaerobaculales</taxon>
        <taxon>Thermoanaerobaculaceae</taxon>
        <taxon>Thermoanaerobaculum</taxon>
    </lineage>
</organism>
<feature type="transmembrane region" description="Helical" evidence="6">
    <location>
        <begin position="20"/>
        <end position="41"/>
    </location>
</feature>
<proteinExistence type="predicted"/>
<dbReference type="Proteomes" id="UP000027284">
    <property type="component" value="Unassembled WGS sequence"/>
</dbReference>
<dbReference type="GO" id="GO:0009055">
    <property type="term" value="F:electron transfer activity"/>
    <property type="evidence" value="ECO:0007669"/>
    <property type="project" value="InterPro"/>
</dbReference>
<sequence>MTTPPKKGQEVIRFTKVELVQHWVLMVTLLGLALTGLALFAHGTWVGKVLVALEGGMESRGILHRVFAVILMALTLWHFGYVLFSPRGNEQLRAMVPRGADIQGVIGMLRYYRGKQQELPEFGRFTPLQKLQYWGAGLGSLLMILTGLLLWFHTEAMAVLPKWFFDITAVIHGYEGLLLFLVLFVWHIYIVHFSPGNFPMSRTFLTGKITAEKLWRDHRAEYRALFGDEPPVEE</sequence>
<keyword evidence="9" id="KW-1185">Reference proteome</keyword>
<comment type="caution">
    <text evidence="8">The sequence shown here is derived from an EMBL/GenBank/DDBJ whole genome shotgun (WGS) entry which is preliminary data.</text>
</comment>
<reference evidence="8 9" key="1">
    <citation type="submission" date="2014-04" db="EMBL/GenBank/DDBJ databases">
        <title>The Genome Sequence of Thermoanaerobaculum aquaticum MP-01, The First Cultivated Group 23 Acidobacterium.</title>
        <authorList>
            <person name="Stamps B.W."/>
            <person name="Losey N.A."/>
            <person name="Lawson P.A."/>
            <person name="Stevenson B.S."/>
        </authorList>
    </citation>
    <scope>NUCLEOTIDE SEQUENCE [LARGE SCALE GENOMIC DNA]</scope>
    <source>
        <strain evidence="8 9">MP-01</strain>
    </source>
</reference>
<dbReference type="GO" id="GO:0005886">
    <property type="term" value="C:plasma membrane"/>
    <property type="evidence" value="ECO:0007669"/>
    <property type="project" value="UniProtKB-SubCell"/>
</dbReference>
<dbReference type="InterPro" id="IPR011577">
    <property type="entry name" value="Cyt_b561_bac/Ni-Hgenase"/>
</dbReference>
<feature type="transmembrane region" description="Helical" evidence="6">
    <location>
        <begin position="131"/>
        <end position="152"/>
    </location>
</feature>
<dbReference type="Pfam" id="PF01292">
    <property type="entry name" value="Ni_hydr_CYTB"/>
    <property type="match status" value="2"/>
</dbReference>
<dbReference type="SUPFAM" id="SSF81342">
    <property type="entry name" value="Transmembrane di-heme cytochromes"/>
    <property type="match status" value="1"/>
</dbReference>
<accession>A0A062Y211</accession>